<dbReference type="Pfam" id="PF02355">
    <property type="entry name" value="SecD_SecF_C"/>
    <property type="match status" value="1"/>
</dbReference>
<name>A0A0P6XY69_9CHLR</name>
<feature type="transmembrane region" description="Helical" evidence="9">
    <location>
        <begin position="402"/>
        <end position="421"/>
    </location>
</feature>
<comment type="caution">
    <text evidence="9">Lacks conserved residue(s) required for the propagation of feature annotation.</text>
</comment>
<comment type="function">
    <text evidence="9">Part of the Sec protein translocase complex. Interacts with the SecYEG preprotein conducting channel. SecDF uses the proton motive force (PMF) to complete protein translocation after the ATP-dependent function of SecA.</text>
</comment>
<dbReference type="InterPro" id="IPR048634">
    <property type="entry name" value="SecD_SecF_C"/>
</dbReference>
<comment type="similarity">
    <text evidence="9">Belongs to the SecD/SecF family. SecD subfamily.</text>
</comment>
<evidence type="ECO:0000256" key="8">
    <source>
        <dbReference type="ARBA" id="ARBA00023136"/>
    </source>
</evidence>
<keyword evidence="3 9" id="KW-1003">Cell membrane</keyword>
<feature type="transmembrane region" description="Helical" evidence="9">
    <location>
        <begin position="323"/>
        <end position="343"/>
    </location>
</feature>
<evidence type="ECO:0000256" key="4">
    <source>
        <dbReference type="ARBA" id="ARBA00022692"/>
    </source>
</evidence>
<keyword evidence="5 9" id="KW-0653">Protein transport</keyword>
<reference evidence="14 15" key="1">
    <citation type="submission" date="2015-07" db="EMBL/GenBank/DDBJ databases">
        <title>Whole genome sequence of Thermanaerothrix daxensis DSM 23592.</title>
        <authorList>
            <person name="Hemp J."/>
            <person name="Ward L.M."/>
            <person name="Pace L.A."/>
            <person name="Fischer W.W."/>
        </authorList>
    </citation>
    <scope>NUCLEOTIDE SEQUENCE [LARGE SCALE GENOMIC DNA]</scope>
    <source>
        <strain evidence="14 15">GNS-1</strain>
    </source>
</reference>
<evidence type="ECO:0000256" key="2">
    <source>
        <dbReference type="ARBA" id="ARBA00022448"/>
    </source>
</evidence>
<dbReference type="Gene3D" id="1.20.1640.10">
    <property type="entry name" value="Multidrug efflux transporter AcrB transmembrane domain"/>
    <property type="match status" value="1"/>
</dbReference>
<dbReference type="Gene3D" id="3.30.1360.200">
    <property type="match status" value="1"/>
</dbReference>
<organism evidence="14 15">
    <name type="scientific">Thermanaerothrix daxensis</name>
    <dbReference type="NCBI Taxonomy" id="869279"/>
    <lineage>
        <taxon>Bacteria</taxon>
        <taxon>Bacillati</taxon>
        <taxon>Chloroflexota</taxon>
        <taxon>Anaerolineae</taxon>
        <taxon>Anaerolineales</taxon>
        <taxon>Anaerolineaceae</taxon>
        <taxon>Thermanaerothrix</taxon>
    </lineage>
</organism>
<feature type="domain" description="Protein translocase subunit SecDF P1" evidence="12">
    <location>
        <begin position="68"/>
        <end position="123"/>
    </location>
</feature>
<feature type="transmembrane region" description="Helical" evidence="9">
    <location>
        <begin position="427"/>
        <end position="450"/>
    </location>
</feature>
<dbReference type="GO" id="GO:0005886">
    <property type="term" value="C:plasma membrane"/>
    <property type="evidence" value="ECO:0007669"/>
    <property type="project" value="UniProtKB-SubCell"/>
</dbReference>
<dbReference type="PANTHER" id="PTHR30081">
    <property type="entry name" value="PROTEIN-EXPORT MEMBRANE PROTEIN SEC"/>
    <property type="match status" value="1"/>
</dbReference>
<dbReference type="Proteomes" id="UP000050544">
    <property type="component" value="Unassembled WGS sequence"/>
</dbReference>
<keyword evidence="8 9" id="KW-0472">Membrane</keyword>
<dbReference type="OrthoDB" id="9805019at2"/>
<dbReference type="InterPro" id="IPR048631">
    <property type="entry name" value="SecD_1st"/>
</dbReference>
<proteinExistence type="inferred from homology"/>
<dbReference type="Pfam" id="PF22599">
    <property type="entry name" value="SecDF_P1_head"/>
    <property type="match status" value="1"/>
</dbReference>
<dbReference type="PATRIC" id="fig|869279.4.peg.1222"/>
<dbReference type="STRING" id="869279.SE15_06080"/>
<evidence type="ECO:0000256" key="9">
    <source>
        <dbReference type="HAMAP-Rule" id="MF_01463"/>
    </source>
</evidence>
<accession>A0A0P6XY69</accession>
<dbReference type="RefSeq" id="WP_054521175.1">
    <property type="nucleotide sequence ID" value="NZ_LGKO01000002.1"/>
</dbReference>
<keyword evidence="2 9" id="KW-0813">Transport</keyword>
<dbReference type="InterPro" id="IPR005791">
    <property type="entry name" value="SecD"/>
</dbReference>
<feature type="transmembrane region" description="Helical" evidence="9">
    <location>
        <begin position="349"/>
        <end position="370"/>
    </location>
</feature>
<protein>
    <recommendedName>
        <fullName evidence="9">Protein translocase subunit SecD</fullName>
    </recommendedName>
</protein>
<evidence type="ECO:0000256" key="3">
    <source>
        <dbReference type="ARBA" id="ARBA00022475"/>
    </source>
</evidence>
<feature type="compositionally biased region" description="Low complexity" evidence="10">
    <location>
        <begin position="142"/>
        <end position="174"/>
    </location>
</feature>
<evidence type="ECO:0000256" key="1">
    <source>
        <dbReference type="ARBA" id="ARBA00004651"/>
    </source>
</evidence>
<dbReference type="GO" id="GO:0006605">
    <property type="term" value="P:protein targeting"/>
    <property type="evidence" value="ECO:0007669"/>
    <property type="project" value="UniProtKB-UniRule"/>
</dbReference>
<dbReference type="NCBIfam" id="TIGR01129">
    <property type="entry name" value="secD"/>
    <property type="match status" value="1"/>
</dbReference>
<evidence type="ECO:0000256" key="5">
    <source>
        <dbReference type="ARBA" id="ARBA00022927"/>
    </source>
</evidence>
<evidence type="ECO:0000256" key="10">
    <source>
        <dbReference type="SAM" id="MobiDB-lite"/>
    </source>
</evidence>
<feature type="domain" description="Protein export membrane protein SecD/SecF C-terminal" evidence="11">
    <location>
        <begin position="281"/>
        <end position="447"/>
    </location>
</feature>
<evidence type="ECO:0000259" key="11">
    <source>
        <dbReference type="Pfam" id="PF02355"/>
    </source>
</evidence>
<feature type="domain" description="SecDF P1 head subdomain" evidence="13">
    <location>
        <begin position="173"/>
        <end position="277"/>
    </location>
</feature>
<dbReference type="HAMAP" id="MF_01463_B">
    <property type="entry name" value="SecD_B"/>
    <property type="match status" value="1"/>
</dbReference>
<dbReference type="NCBIfam" id="TIGR00916">
    <property type="entry name" value="2A0604s01"/>
    <property type="match status" value="1"/>
</dbReference>
<keyword evidence="4 9" id="KW-0812">Transmembrane</keyword>
<comment type="subcellular location">
    <subcellularLocation>
        <location evidence="1 9">Cell membrane</location>
        <topology evidence="1 9">Multi-pass membrane protein</topology>
    </subcellularLocation>
</comment>
<evidence type="ECO:0000313" key="14">
    <source>
        <dbReference type="EMBL" id="KPL84621.1"/>
    </source>
</evidence>
<keyword evidence="7 9" id="KW-0811">Translocation</keyword>
<dbReference type="GO" id="GO:0015450">
    <property type="term" value="F:protein-transporting ATPase activity"/>
    <property type="evidence" value="ECO:0007669"/>
    <property type="project" value="InterPro"/>
</dbReference>
<evidence type="ECO:0000256" key="6">
    <source>
        <dbReference type="ARBA" id="ARBA00022989"/>
    </source>
</evidence>
<gene>
    <name evidence="9" type="primary">secD</name>
    <name evidence="14" type="ORF">SE15_06080</name>
</gene>
<evidence type="ECO:0000259" key="12">
    <source>
        <dbReference type="Pfam" id="PF21760"/>
    </source>
</evidence>
<dbReference type="GO" id="GO:0043952">
    <property type="term" value="P:protein transport by the Sec complex"/>
    <property type="evidence" value="ECO:0007669"/>
    <property type="project" value="UniProtKB-UniRule"/>
</dbReference>
<feature type="region of interest" description="Disordered" evidence="10">
    <location>
        <begin position="141"/>
        <end position="179"/>
    </location>
</feature>
<dbReference type="InterPro" id="IPR054384">
    <property type="entry name" value="SecDF_P1_head"/>
</dbReference>
<dbReference type="PANTHER" id="PTHR30081:SF1">
    <property type="entry name" value="PROTEIN TRANSLOCASE SUBUNIT SECD"/>
    <property type="match status" value="1"/>
</dbReference>
<dbReference type="FunFam" id="1.20.1640.10:FF:000004">
    <property type="entry name" value="Protein translocase subunit SecD"/>
    <property type="match status" value="1"/>
</dbReference>
<comment type="subunit">
    <text evidence="9">Forms a complex with SecF. Part of the essential Sec protein translocation apparatus which comprises SecA, SecYEG and auxiliary proteins SecDF. Other proteins may also be involved.</text>
</comment>
<dbReference type="Pfam" id="PF21760">
    <property type="entry name" value="SecD_1st"/>
    <property type="match status" value="1"/>
</dbReference>
<keyword evidence="6 9" id="KW-1133">Transmembrane helix</keyword>
<dbReference type="Gene3D" id="3.30.70.3400">
    <property type="match status" value="1"/>
</dbReference>
<sequence>MEQRHVNLILIAILLIAAIWIDLPQNPGIKIGNFEKRFETVLGLDLRGGMQVILSVPPEVSVTQQNLQDAAIILENRSNALGVSEVVFQTAGERIIVGEFPGATNAEDVINKIRQVGQLEFVDFGDTPFPEGTVIETDFGITESSTPESPNPESTPTATSTETSTPEATPEASPTPAPIRYHTVLTGRDLKSVGVSRDTLGRYVVDIEFTDEGARIFKEWTTQNVGKYLGIVLDKRVISSPVIREPITEGRAQIEGNFTSESANALAVQLRYGALPIPLNIEQIRVVGPTLGQDSLQKSLLAGVIGFIIVMLFMGIYYRLPGVVANMALLTYAAITFAIFKTIPVTLTLPGIAGFLLSTGSALDANILIFERLKEELRNGRNLRQALDLGWKRAWSSIRDSNISALITSAILFWFGSTFGASFVKGFALTLALGVMVSLFTALVVTRAFLETAVFDLFKDADKKPGWFGL</sequence>
<evidence type="ECO:0000256" key="7">
    <source>
        <dbReference type="ARBA" id="ARBA00023010"/>
    </source>
</evidence>
<dbReference type="EMBL" id="LGKO01000002">
    <property type="protein sequence ID" value="KPL84621.1"/>
    <property type="molecule type" value="Genomic_DNA"/>
</dbReference>
<evidence type="ECO:0000259" key="13">
    <source>
        <dbReference type="Pfam" id="PF22599"/>
    </source>
</evidence>
<dbReference type="GO" id="GO:0065002">
    <property type="term" value="P:intracellular protein transmembrane transport"/>
    <property type="evidence" value="ECO:0007669"/>
    <property type="project" value="UniProtKB-UniRule"/>
</dbReference>
<dbReference type="SUPFAM" id="SSF82866">
    <property type="entry name" value="Multidrug efflux transporter AcrB transmembrane domain"/>
    <property type="match status" value="1"/>
</dbReference>
<dbReference type="InterPro" id="IPR022813">
    <property type="entry name" value="SecD/SecF_arch_bac"/>
</dbReference>
<dbReference type="InterPro" id="IPR055344">
    <property type="entry name" value="SecD_SecF_C_bact"/>
</dbReference>
<evidence type="ECO:0000313" key="15">
    <source>
        <dbReference type="Proteomes" id="UP000050544"/>
    </source>
</evidence>
<comment type="caution">
    <text evidence="14">The sequence shown here is derived from an EMBL/GenBank/DDBJ whole genome shotgun (WGS) entry which is preliminary data.</text>
</comment>
<feature type="transmembrane region" description="Helical" evidence="9">
    <location>
        <begin position="300"/>
        <end position="318"/>
    </location>
</feature>
<dbReference type="AlphaFoldDB" id="A0A0P6XY69"/>
<keyword evidence="15" id="KW-1185">Reference proteome</keyword>